<comment type="subcellular location">
    <subcellularLocation>
        <location evidence="7">Cell membrane</location>
        <topology evidence="7">Multi-pass membrane protein</topology>
    </subcellularLocation>
</comment>
<dbReference type="EMBL" id="BAABGT010000029">
    <property type="protein sequence ID" value="GAA4544836.1"/>
    <property type="molecule type" value="Genomic_DNA"/>
</dbReference>
<keyword evidence="6 7" id="KW-0131">Cell cycle</keyword>
<name>A0ABP8RRC8_9PSEU</name>
<sequence>MHWYGGRVPRPPAFPEVPMPKSKVRKKAAYIPPSTDRRPVKVKGPTHPAYVAIMLGVGLLGLAWLITDYLGRDAIPFMGTLGGFNFLIGFGLIVVALLMSMRWR</sequence>
<organism evidence="8 9">
    <name type="scientific">Pseudonocardia xishanensis</name>
    <dbReference type="NCBI Taxonomy" id="630995"/>
    <lineage>
        <taxon>Bacteria</taxon>
        <taxon>Bacillati</taxon>
        <taxon>Actinomycetota</taxon>
        <taxon>Actinomycetes</taxon>
        <taxon>Pseudonocardiales</taxon>
        <taxon>Pseudonocardiaceae</taxon>
        <taxon>Pseudonocardia</taxon>
    </lineage>
</organism>
<gene>
    <name evidence="7 8" type="primary">crgA</name>
    <name evidence="8" type="ORF">GCM10023175_23630</name>
</gene>
<keyword evidence="3 7" id="KW-0812">Transmembrane</keyword>
<proteinExistence type="inferred from homology"/>
<keyword evidence="1 7" id="KW-1003">Cell membrane</keyword>
<protein>
    <recommendedName>
        <fullName evidence="7">Cell division protein CrgA</fullName>
    </recommendedName>
</protein>
<keyword evidence="4 7" id="KW-1133">Transmembrane helix</keyword>
<dbReference type="Pfam" id="PF06781">
    <property type="entry name" value="CrgA"/>
    <property type="match status" value="1"/>
</dbReference>
<keyword evidence="9" id="KW-1185">Reference proteome</keyword>
<evidence type="ECO:0000256" key="2">
    <source>
        <dbReference type="ARBA" id="ARBA00022618"/>
    </source>
</evidence>
<keyword evidence="5 7" id="KW-0472">Membrane</keyword>
<evidence type="ECO:0000313" key="9">
    <source>
        <dbReference type="Proteomes" id="UP001501598"/>
    </source>
</evidence>
<accession>A0ABP8RRC8</accession>
<evidence type="ECO:0000256" key="3">
    <source>
        <dbReference type="ARBA" id="ARBA00022692"/>
    </source>
</evidence>
<dbReference type="InterPro" id="IPR009619">
    <property type="entry name" value="CrgA"/>
</dbReference>
<dbReference type="NCBIfam" id="NF001194">
    <property type="entry name" value="PRK00159.1"/>
    <property type="match status" value="1"/>
</dbReference>
<feature type="transmembrane region" description="Helical" evidence="7">
    <location>
        <begin position="78"/>
        <end position="99"/>
    </location>
</feature>
<dbReference type="HAMAP" id="MF_00631">
    <property type="entry name" value="CrgA"/>
    <property type="match status" value="1"/>
</dbReference>
<keyword evidence="2 7" id="KW-0132">Cell division</keyword>
<comment type="function">
    <text evidence="7">Involved in cell division.</text>
</comment>
<comment type="similarity">
    <text evidence="7">Belongs to the CrgA family.</text>
</comment>
<evidence type="ECO:0000256" key="1">
    <source>
        <dbReference type="ARBA" id="ARBA00022475"/>
    </source>
</evidence>
<reference evidence="9" key="1">
    <citation type="journal article" date="2019" name="Int. J. Syst. Evol. Microbiol.">
        <title>The Global Catalogue of Microorganisms (GCM) 10K type strain sequencing project: providing services to taxonomists for standard genome sequencing and annotation.</title>
        <authorList>
            <consortium name="The Broad Institute Genomics Platform"/>
            <consortium name="The Broad Institute Genome Sequencing Center for Infectious Disease"/>
            <person name="Wu L."/>
            <person name="Ma J."/>
        </authorList>
    </citation>
    <scope>NUCLEOTIDE SEQUENCE [LARGE SCALE GENOMIC DNA]</scope>
    <source>
        <strain evidence="9">JCM 17906</strain>
    </source>
</reference>
<dbReference type="GO" id="GO:0051301">
    <property type="term" value="P:cell division"/>
    <property type="evidence" value="ECO:0007669"/>
    <property type="project" value="UniProtKB-KW"/>
</dbReference>
<evidence type="ECO:0000256" key="5">
    <source>
        <dbReference type="ARBA" id="ARBA00023136"/>
    </source>
</evidence>
<evidence type="ECO:0000256" key="6">
    <source>
        <dbReference type="ARBA" id="ARBA00023306"/>
    </source>
</evidence>
<feature type="transmembrane region" description="Helical" evidence="7">
    <location>
        <begin position="47"/>
        <end position="66"/>
    </location>
</feature>
<evidence type="ECO:0000256" key="7">
    <source>
        <dbReference type="HAMAP-Rule" id="MF_00631"/>
    </source>
</evidence>
<evidence type="ECO:0000313" key="8">
    <source>
        <dbReference type="EMBL" id="GAA4544836.1"/>
    </source>
</evidence>
<comment type="caution">
    <text evidence="8">The sequence shown here is derived from an EMBL/GenBank/DDBJ whole genome shotgun (WGS) entry which is preliminary data.</text>
</comment>
<dbReference type="Proteomes" id="UP001501598">
    <property type="component" value="Unassembled WGS sequence"/>
</dbReference>
<evidence type="ECO:0000256" key="4">
    <source>
        <dbReference type="ARBA" id="ARBA00022989"/>
    </source>
</evidence>